<accession>A0AAV5F7G8</accession>
<dbReference type="GO" id="GO:0009699">
    <property type="term" value="P:phenylpropanoid biosynthetic process"/>
    <property type="evidence" value="ECO:0007669"/>
    <property type="project" value="UniProtKB-ARBA"/>
</dbReference>
<dbReference type="PANTHER" id="PTHR46442">
    <property type="entry name" value="DIRIGENT PROTEIN"/>
    <property type="match status" value="1"/>
</dbReference>
<organism evidence="5 6">
    <name type="scientific">Eleusine coracana subsp. coracana</name>
    <dbReference type="NCBI Taxonomy" id="191504"/>
    <lineage>
        <taxon>Eukaryota</taxon>
        <taxon>Viridiplantae</taxon>
        <taxon>Streptophyta</taxon>
        <taxon>Embryophyta</taxon>
        <taxon>Tracheophyta</taxon>
        <taxon>Spermatophyta</taxon>
        <taxon>Magnoliopsida</taxon>
        <taxon>Liliopsida</taxon>
        <taxon>Poales</taxon>
        <taxon>Poaceae</taxon>
        <taxon>PACMAD clade</taxon>
        <taxon>Chloridoideae</taxon>
        <taxon>Cynodonteae</taxon>
        <taxon>Eleusininae</taxon>
        <taxon>Eleusine</taxon>
    </lineage>
</organism>
<evidence type="ECO:0000256" key="4">
    <source>
        <dbReference type="RuleBase" id="RU363099"/>
    </source>
</evidence>
<evidence type="ECO:0000256" key="3">
    <source>
        <dbReference type="ARBA" id="ARBA00022525"/>
    </source>
</evidence>
<evidence type="ECO:0000313" key="6">
    <source>
        <dbReference type="Proteomes" id="UP001054889"/>
    </source>
</evidence>
<comment type="subcellular location">
    <subcellularLocation>
        <location evidence="4">Secreted</location>
        <location evidence="4">Extracellular space</location>
        <location evidence="4">Apoplast</location>
    </subcellularLocation>
</comment>
<keyword evidence="6" id="KW-1185">Reference proteome</keyword>
<dbReference type="AlphaFoldDB" id="A0AAV5F7G8"/>
<dbReference type="PANTHER" id="PTHR46442:SF6">
    <property type="entry name" value="DIRIGENT PROTEIN 5"/>
    <property type="match status" value="1"/>
</dbReference>
<name>A0AAV5F7G8_ELECO</name>
<dbReference type="Gene3D" id="2.40.480.10">
    <property type="entry name" value="Allene oxide cyclase-like"/>
    <property type="match status" value="1"/>
</dbReference>
<keyword evidence="3 4" id="KW-0964">Secreted</keyword>
<reference evidence="5" key="1">
    <citation type="journal article" date="2018" name="DNA Res.">
        <title>Multiple hybrid de novo genome assembly of finger millet, an orphan allotetraploid crop.</title>
        <authorList>
            <person name="Hatakeyama M."/>
            <person name="Aluri S."/>
            <person name="Balachadran M.T."/>
            <person name="Sivarajan S.R."/>
            <person name="Patrignani A."/>
            <person name="Gruter S."/>
            <person name="Poveda L."/>
            <person name="Shimizu-Inatsugi R."/>
            <person name="Baeten J."/>
            <person name="Francoijs K.J."/>
            <person name="Nataraja K.N."/>
            <person name="Reddy Y.A.N."/>
            <person name="Phadnis S."/>
            <person name="Ravikumar R.L."/>
            <person name="Schlapbach R."/>
            <person name="Sreeman S.M."/>
            <person name="Shimizu K.K."/>
        </authorList>
    </citation>
    <scope>NUCLEOTIDE SEQUENCE</scope>
</reference>
<feature type="signal peptide" evidence="4">
    <location>
        <begin position="1"/>
        <end position="27"/>
    </location>
</feature>
<evidence type="ECO:0000256" key="2">
    <source>
        <dbReference type="ARBA" id="ARBA00011738"/>
    </source>
</evidence>
<comment type="caution">
    <text evidence="5">The sequence shown here is derived from an EMBL/GenBank/DDBJ whole genome shotgun (WGS) entry which is preliminary data.</text>
</comment>
<keyword evidence="4" id="KW-0732">Signal</keyword>
<dbReference type="GO" id="GO:0048046">
    <property type="term" value="C:apoplast"/>
    <property type="evidence" value="ECO:0007669"/>
    <property type="project" value="UniProtKB-SubCell"/>
</dbReference>
<gene>
    <name evidence="5" type="primary">gb19150</name>
    <name evidence="5" type="ORF">PR202_gb19150</name>
</gene>
<sequence length="169" mass="18728">MQGLITSSLKLIMLVLLLVGMSGVAHGHRRRLVSSYDAPCKRMTVYYHDILYNGENHANATSSAITQPTELSRSTYFGELVVFDDVVTAEQALSSEPVARAQGFYFYDKGTLELVGADVSVDKIRDISVIGGTGDFFMARGVATVSTDSYDGMYYFRLKMDVKVYECYV</sequence>
<protein>
    <recommendedName>
        <fullName evidence="4">Dirigent protein</fullName>
    </recommendedName>
</protein>
<dbReference type="Proteomes" id="UP001054889">
    <property type="component" value="Unassembled WGS sequence"/>
</dbReference>
<feature type="chain" id="PRO_5043091824" description="Dirigent protein" evidence="4">
    <location>
        <begin position="28"/>
        <end position="169"/>
    </location>
</feature>
<evidence type="ECO:0000256" key="1">
    <source>
        <dbReference type="ARBA" id="ARBA00010746"/>
    </source>
</evidence>
<dbReference type="InterPro" id="IPR004265">
    <property type="entry name" value="Dirigent"/>
</dbReference>
<comment type="function">
    <text evidence="4">Dirigent proteins impart stereoselectivity on the phenoxy radical-coupling reaction, yielding optically active lignans from two molecules of coniferyl alcohol in the biosynthesis of lignans, flavonolignans, and alkaloids and thus plays a central role in plant secondary metabolism.</text>
</comment>
<evidence type="ECO:0000313" key="5">
    <source>
        <dbReference type="EMBL" id="GJN30813.1"/>
    </source>
</evidence>
<keyword evidence="4" id="KW-0052">Apoplast</keyword>
<dbReference type="InterPro" id="IPR044859">
    <property type="entry name" value="Allene_oxi_cyc_Dirigent"/>
</dbReference>
<dbReference type="EMBL" id="BQKI01000082">
    <property type="protein sequence ID" value="GJN30813.1"/>
    <property type="molecule type" value="Genomic_DNA"/>
</dbReference>
<proteinExistence type="inferred from homology"/>
<comment type="subunit">
    <text evidence="2 4">Homodimer.</text>
</comment>
<dbReference type="Pfam" id="PF03018">
    <property type="entry name" value="Dirigent"/>
    <property type="match status" value="1"/>
</dbReference>
<reference evidence="5" key="2">
    <citation type="submission" date="2021-12" db="EMBL/GenBank/DDBJ databases">
        <title>Resequencing data analysis of finger millet.</title>
        <authorList>
            <person name="Hatakeyama M."/>
            <person name="Aluri S."/>
            <person name="Balachadran M.T."/>
            <person name="Sivarajan S.R."/>
            <person name="Poveda L."/>
            <person name="Shimizu-Inatsugi R."/>
            <person name="Schlapbach R."/>
            <person name="Sreeman S.M."/>
            <person name="Shimizu K.K."/>
        </authorList>
    </citation>
    <scope>NUCLEOTIDE SEQUENCE</scope>
</reference>
<comment type="similarity">
    <text evidence="1 4">Belongs to the plant dirigent protein family.</text>
</comment>